<dbReference type="PROSITE" id="PS50850">
    <property type="entry name" value="MFS"/>
    <property type="match status" value="1"/>
</dbReference>
<comment type="caution">
    <text evidence="6">The sequence shown here is derived from an EMBL/GenBank/DDBJ whole genome shotgun (WGS) entry which is preliminary data.</text>
</comment>
<keyword evidence="3" id="KW-1133">Transmembrane helix</keyword>
<dbReference type="Proteomes" id="UP000023430">
    <property type="component" value="Unassembled WGS sequence"/>
</dbReference>
<keyword evidence="2" id="KW-0812">Transmembrane</keyword>
<evidence type="ECO:0000256" key="2">
    <source>
        <dbReference type="ARBA" id="ARBA00022692"/>
    </source>
</evidence>
<evidence type="ECO:0000259" key="5">
    <source>
        <dbReference type="PROSITE" id="PS50850"/>
    </source>
</evidence>
<protein>
    <submittedName>
        <fullName evidence="6">MFS transporter</fullName>
    </submittedName>
</protein>
<dbReference type="AlphaFoldDB" id="X7FDA4"/>
<dbReference type="EMBL" id="JAME01000001">
    <property type="protein sequence ID" value="ETX30902.1"/>
    <property type="molecule type" value="Genomic_DNA"/>
</dbReference>
<evidence type="ECO:0000313" key="7">
    <source>
        <dbReference type="Proteomes" id="UP000023430"/>
    </source>
</evidence>
<gene>
    <name evidence="6" type="ORF">RISW2_00560</name>
</gene>
<dbReference type="InterPro" id="IPR036259">
    <property type="entry name" value="MFS_trans_sf"/>
</dbReference>
<dbReference type="InterPro" id="IPR051788">
    <property type="entry name" value="MFS_Transporter"/>
</dbReference>
<dbReference type="GO" id="GO:0016020">
    <property type="term" value="C:membrane"/>
    <property type="evidence" value="ECO:0007669"/>
    <property type="project" value="UniProtKB-SubCell"/>
</dbReference>
<dbReference type="STRING" id="1449351.RISW2_00560"/>
<proteinExistence type="predicted"/>
<evidence type="ECO:0000313" key="6">
    <source>
        <dbReference type="EMBL" id="ETX30902.1"/>
    </source>
</evidence>
<comment type="subcellular location">
    <subcellularLocation>
        <location evidence="1">Membrane</location>
        <topology evidence="1">Multi-pass membrane protein</topology>
    </subcellularLocation>
</comment>
<accession>X7FDA4</accession>
<dbReference type="InterPro" id="IPR011701">
    <property type="entry name" value="MFS"/>
</dbReference>
<dbReference type="InterPro" id="IPR020846">
    <property type="entry name" value="MFS_dom"/>
</dbReference>
<name>X7FDA4_9RHOB</name>
<dbReference type="PANTHER" id="PTHR23514">
    <property type="entry name" value="BYPASS OF STOP CODON PROTEIN 6"/>
    <property type="match status" value="1"/>
</dbReference>
<sequence length="391" mass="39404">MQMLGDLRASRGPAAAFAAMGVFWGGFAAQVPAVKAQVGLSDGGFGLALLVATVGAVAAMWLAPLAEARLGRHALSVATAASATVALFPGMIGDGVTFALVMLLGCMGLGVMDVVMNTRISLIESVTGRTLMNLNHAIYSLTYAFVALAVGLAREAGIAPAPIFLVLGAVMFGLTIIVATVRDPAAPADADDDADGPVVVRAPWALILPGGLIVCLAFLSEQATEGWSALHLERGHGAGAAAGALGPALLGLTMGIGRLSGQVLAQRLSERSVIAAATLIAAVGALVAAHGPGLGFALAGFTLMGLGLSVVVPMVFAWVGRLVPSRARAHAISRLSVVGYTGFFLGPPMMGFVSEGFGLSTSFTVIAVLLLVVPLALLPALGRGAMPVRAP</sequence>
<dbReference type="Pfam" id="PF07690">
    <property type="entry name" value="MFS_1"/>
    <property type="match status" value="1"/>
</dbReference>
<feature type="domain" description="Major facilitator superfamily (MFS) profile" evidence="5">
    <location>
        <begin position="161"/>
        <end position="391"/>
    </location>
</feature>
<dbReference type="eggNOG" id="COG2814">
    <property type="taxonomic scope" value="Bacteria"/>
</dbReference>
<dbReference type="PANTHER" id="PTHR23514:SF13">
    <property type="entry name" value="INNER MEMBRANE PROTEIN YBJJ"/>
    <property type="match status" value="1"/>
</dbReference>
<dbReference type="OrthoDB" id="5526080at2"/>
<evidence type="ECO:0000256" key="1">
    <source>
        <dbReference type="ARBA" id="ARBA00004141"/>
    </source>
</evidence>
<dbReference type="PATRIC" id="fig|1449351.3.peg.112"/>
<dbReference type="GO" id="GO:0022857">
    <property type="term" value="F:transmembrane transporter activity"/>
    <property type="evidence" value="ECO:0007669"/>
    <property type="project" value="InterPro"/>
</dbReference>
<keyword evidence="7" id="KW-1185">Reference proteome</keyword>
<dbReference type="SUPFAM" id="SSF103473">
    <property type="entry name" value="MFS general substrate transporter"/>
    <property type="match status" value="1"/>
</dbReference>
<evidence type="ECO:0000256" key="3">
    <source>
        <dbReference type="ARBA" id="ARBA00022989"/>
    </source>
</evidence>
<keyword evidence="4" id="KW-0472">Membrane</keyword>
<evidence type="ECO:0000256" key="4">
    <source>
        <dbReference type="ARBA" id="ARBA00023136"/>
    </source>
</evidence>
<organism evidence="6 7">
    <name type="scientific">Roseivivax isoporae LMG 25204</name>
    <dbReference type="NCBI Taxonomy" id="1449351"/>
    <lineage>
        <taxon>Bacteria</taxon>
        <taxon>Pseudomonadati</taxon>
        <taxon>Pseudomonadota</taxon>
        <taxon>Alphaproteobacteria</taxon>
        <taxon>Rhodobacterales</taxon>
        <taxon>Roseobacteraceae</taxon>
        <taxon>Roseivivax</taxon>
    </lineage>
</organism>
<reference evidence="6 7" key="1">
    <citation type="submission" date="2014-01" db="EMBL/GenBank/DDBJ databases">
        <title>Roseivivax isoporae LMG 25204 Genome Sequencing.</title>
        <authorList>
            <person name="Lai Q."/>
            <person name="Li G."/>
            <person name="Shao Z."/>
        </authorList>
    </citation>
    <scope>NUCLEOTIDE SEQUENCE [LARGE SCALE GENOMIC DNA]</scope>
    <source>
        <strain evidence="6 7">LMG 25204</strain>
    </source>
</reference>
<dbReference type="Gene3D" id="1.20.1250.20">
    <property type="entry name" value="MFS general substrate transporter like domains"/>
    <property type="match status" value="1"/>
</dbReference>
<dbReference type="RefSeq" id="WP_043765210.1">
    <property type="nucleotide sequence ID" value="NZ_JAME01000001.1"/>
</dbReference>